<dbReference type="RefSeq" id="WP_219800879.1">
    <property type="nucleotide sequence ID" value="NZ_CP080096.1"/>
</dbReference>
<keyword evidence="2" id="KW-0732">Signal</keyword>
<dbReference type="Pfam" id="PF13663">
    <property type="entry name" value="DUF4148"/>
    <property type="match status" value="1"/>
</dbReference>
<accession>A0ABX8URC7</accession>
<dbReference type="InterPro" id="IPR025421">
    <property type="entry name" value="DUF4148"/>
</dbReference>
<dbReference type="EMBL" id="CP080096">
    <property type="protein sequence ID" value="QYD71449.1"/>
    <property type="molecule type" value="Genomic_DNA"/>
</dbReference>
<sequence length="113" mass="11667">MNKITVAAMLAATLLAGPIVAHAQTSDPVTRAEVRADLVRVEQAGYDPSAGEDVHYPADIQAADAKIAAQSDSSYGGVAQGTSSSGSKTTHRHTPMRSSCVGPVSFCNIYFGS</sequence>
<organism evidence="3 4">
    <name type="scientific">Paraburkholderia edwinii</name>
    <dbReference type="NCBI Taxonomy" id="2861782"/>
    <lineage>
        <taxon>Bacteria</taxon>
        <taxon>Pseudomonadati</taxon>
        <taxon>Pseudomonadota</taxon>
        <taxon>Betaproteobacteria</taxon>
        <taxon>Burkholderiales</taxon>
        <taxon>Burkholderiaceae</taxon>
        <taxon>Paraburkholderia</taxon>
    </lineage>
</organism>
<evidence type="ECO:0000256" key="2">
    <source>
        <dbReference type="SAM" id="SignalP"/>
    </source>
</evidence>
<evidence type="ECO:0000313" key="3">
    <source>
        <dbReference type="EMBL" id="QYD71449.1"/>
    </source>
</evidence>
<evidence type="ECO:0000256" key="1">
    <source>
        <dbReference type="SAM" id="MobiDB-lite"/>
    </source>
</evidence>
<keyword evidence="4" id="KW-1185">Reference proteome</keyword>
<feature type="region of interest" description="Disordered" evidence="1">
    <location>
        <begin position="74"/>
        <end position="98"/>
    </location>
</feature>
<feature type="signal peptide" evidence="2">
    <location>
        <begin position="1"/>
        <end position="23"/>
    </location>
</feature>
<reference evidence="3 4" key="1">
    <citation type="submission" date="2021-07" db="EMBL/GenBank/DDBJ databases">
        <title>Paraburkholderia edwinii protects Aspergillus sp. from phenazines by acting as a toxin sponge.</title>
        <authorList>
            <person name="Dahlstrom K.M."/>
            <person name="Newman D.K."/>
        </authorList>
    </citation>
    <scope>NUCLEOTIDE SEQUENCE [LARGE SCALE GENOMIC DNA]</scope>
    <source>
        <strain evidence="3 4">Pe01</strain>
    </source>
</reference>
<name>A0ABX8URC7_9BURK</name>
<protein>
    <submittedName>
        <fullName evidence="3">DUF4148 domain-containing protein</fullName>
    </submittedName>
</protein>
<evidence type="ECO:0000313" key="4">
    <source>
        <dbReference type="Proteomes" id="UP000826462"/>
    </source>
</evidence>
<dbReference type="Proteomes" id="UP000826462">
    <property type="component" value="Chromosome 2"/>
</dbReference>
<gene>
    <name evidence="3" type="ORF">KZJ38_31020</name>
</gene>
<proteinExistence type="predicted"/>
<feature type="chain" id="PRO_5046366554" evidence="2">
    <location>
        <begin position="24"/>
        <end position="113"/>
    </location>
</feature>